<feature type="chain" id="PRO_5044584810" description="Transglycosylase SLT domain-containing protein" evidence="1">
    <location>
        <begin position="19"/>
        <end position="165"/>
    </location>
</feature>
<dbReference type="Pfam" id="PF01464">
    <property type="entry name" value="SLT"/>
    <property type="match status" value="1"/>
</dbReference>
<proteinExistence type="predicted"/>
<dbReference type="Gene3D" id="1.10.530.10">
    <property type="match status" value="1"/>
</dbReference>
<dbReference type="OrthoDB" id="5347225at2"/>
<keyword evidence="5" id="KW-1185">Reference proteome</keyword>
<dbReference type="RefSeq" id="WP_118917962.1">
    <property type="nucleotide sequence ID" value="NZ_CP032097.1"/>
</dbReference>
<dbReference type="Proteomes" id="UP000290588">
    <property type="component" value="Unassembled WGS sequence"/>
</dbReference>
<sequence length="165" mass="19245">MRLRVILLILLFISNVFASDFDIKNLTQQEIETLKEIKKQGQQHGLSYSLMAIAIKESGLGKVMINMDSKDFGIYQANIKTVISRQNVKDTSWNRNMFATKLISDFQFATKNAIDELVYWQKIHKNDWSKVWSSYNGGWKYNSKEAREYSQEIAAIIRELRKIDV</sequence>
<reference evidence="4 6" key="1">
    <citation type="submission" date="2017-09" db="EMBL/GenBank/DDBJ databases">
        <title>Genomics of the genus Arcobacter.</title>
        <authorList>
            <person name="Perez-Cataluna A."/>
            <person name="Figueras M.J."/>
            <person name="Salas-Masso N."/>
        </authorList>
    </citation>
    <scope>NUCLEOTIDE SEQUENCE [LARGE SCALE GENOMIC DNA]</scope>
    <source>
        <strain evidence="4 6">CECT 7837</strain>
    </source>
</reference>
<feature type="domain" description="Transglycosylase SLT" evidence="2">
    <location>
        <begin position="38"/>
        <end position="151"/>
    </location>
</feature>
<reference evidence="3 5" key="2">
    <citation type="submission" date="2018-08" db="EMBL/GenBank/DDBJ databases">
        <title>Complete genome of the Arcobacter ellisii type strain LMG 26155.</title>
        <authorList>
            <person name="Miller W.G."/>
            <person name="Yee E."/>
            <person name="Bono J.L."/>
        </authorList>
    </citation>
    <scope>NUCLEOTIDE SEQUENCE [LARGE SCALE GENOMIC DNA]</scope>
    <source>
        <strain evidence="3 5">LMG 26155</strain>
    </source>
</reference>
<protein>
    <recommendedName>
        <fullName evidence="2">Transglycosylase SLT domain-containing protein</fullName>
    </recommendedName>
</protein>
<gene>
    <name evidence="3" type="ORF">AELL_2159</name>
    <name evidence="4" type="ORF">CP962_11980</name>
</gene>
<evidence type="ECO:0000256" key="1">
    <source>
        <dbReference type="SAM" id="SignalP"/>
    </source>
</evidence>
<evidence type="ECO:0000259" key="2">
    <source>
        <dbReference type="Pfam" id="PF01464"/>
    </source>
</evidence>
<dbReference type="KEGG" id="aell:AELL_2159"/>
<dbReference type="AlphaFoldDB" id="A0A347UAC1"/>
<dbReference type="InterPro" id="IPR008258">
    <property type="entry name" value="Transglycosylase_SLT_dom_1"/>
</dbReference>
<organism evidence="4 6">
    <name type="scientific">Arcobacter ellisii</name>
    <dbReference type="NCBI Taxonomy" id="913109"/>
    <lineage>
        <taxon>Bacteria</taxon>
        <taxon>Pseudomonadati</taxon>
        <taxon>Campylobacterota</taxon>
        <taxon>Epsilonproteobacteria</taxon>
        <taxon>Campylobacterales</taxon>
        <taxon>Arcobacteraceae</taxon>
        <taxon>Arcobacter</taxon>
    </lineage>
</organism>
<evidence type="ECO:0000313" key="6">
    <source>
        <dbReference type="Proteomes" id="UP000290588"/>
    </source>
</evidence>
<dbReference type="EMBL" id="NXIG01000014">
    <property type="protein sequence ID" value="RXI29097.1"/>
    <property type="molecule type" value="Genomic_DNA"/>
</dbReference>
<dbReference type="Proteomes" id="UP000262582">
    <property type="component" value="Chromosome"/>
</dbReference>
<evidence type="ECO:0000313" key="3">
    <source>
        <dbReference type="EMBL" id="AXX95799.1"/>
    </source>
</evidence>
<name>A0A347UAC1_9BACT</name>
<evidence type="ECO:0000313" key="4">
    <source>
        <dbReference type="EMBL" id="RXI29097.1"/>
    </source>
</evidence>
<dbReference type="SUPFAM" id="SSF53955">
    <property type="entry name" value="Lysozyme-like"/>
    <property type="match status" value="1"/>
</dbReference>
<evidence type="ECO:0000313" key="5">
    <source>
        <dbReference type="Proteomes" id="UP000262582"/>
    </source>
</evidence>
<dbReference type="InterPro" id="IPR023346">
    <property type="entry name" value="Lysozyme-like_dom_sf"/>
</dbReference>
<dbReference type="EMBL" id="CP032097">
    <property type="protein sequence ID" value="AXX95799.1"/>
    <property type="molecule type" value="Genomic_DNA"/>
</dbReference>
<accession>A0A347UAC1</accession>
<feature type="signal peptide" evidence="1">
    <location>
        <begin position="1"/>
        <end position="18"/>
    </location>
</feature>
<keyword evidence="1" id="KW-0732">Signal</keyword>